<dbReference type="Gene3D" id="3.30.70.1230">
    <property type="entry name" value="Nucleotide cyclase"/>
    <property type="match status" value="2"/>
</dbReference>
<dbReference type="SUPFAM" id="SSF81665">
    <property type="entry name" value="Calcium ATPase, transmembrane domain M"/>
    <property type="match status" value="1"/>
</dbReference>
<feature type="transmembrane region" description="Helical" evidence="8">
    <location>
        <begin position="953"/>
        <end position="972"/>
    </location>
</feature>
<dbReference type="InterPro" id="IPR050401">
    <property type="entry name" value="Cyclic_nucleotide_synthase"/>
</dbReference>
<feature type="transmembrane region" description="Helical" evidence="8">
    <location>
        <begin position="895"/>
        <end position="915"/>
    </location>
</feature>
<dbReference type="PANTHER" id="PTHR11920">
    <property type="entry name" value="GUANYLYL CYCLASE"/>
    <property type="match status" value="1"/>
</dbReference>
<feature type="transmembrane region" description="Helical" evidence="8">
    <location>
        <begin position="927"/>
        <end position="947"/>
    </location>
</feature>
<keyword evidence="2 8" id="KW-0812">Transmembrane</keyword>
<evidence type="ECO:0000256" key="4">
    <source>
        <dbReference type="ARBA" id="ARBA00022989"/>
    </source>
</evidence>
<dbReference type="GO" id="GO:0004016">
    <property type="term" value="F:adenylate cyclase activity"/>
    <property type="evidence" value="ECO:0007669"/>
    <property type="project" value="TreeGrafter"/>
</dbReference>
<dbReference type="SUPFAM" id="SSF55073">
    <property type="entry name" value="Nucleotide cyclase"/>
    <property type="match status" value="2"/>
</dbReference>
<dbReference type="InterPro" id="IPR023214">
    <property type="entry name" value="HAD_sf"/>
</dbReference>
<feature type="transmembrane region" description="Helical" evidence="8">
    <location>
        <begin position="515"/>
        <end position="534"/>
    </location>
</feature>
<feature type="region of interest" description="Disordered" evidence="7">
    <location>
        <begin position="1280"/>
        <end position="1306"/>
    </location>
</feature>
<feature type="transmembrane region" description="Helical" evidence="8">
    <location>
        <begin position="93"/>
        <end position="113"/>
    </location>
</feature>
<keyword evidence="5 8" id="KW-0472">Membrane</keyword>
<dbReference type="GO" id="GO:0035556">
    <property type="term" value="P:intracellular signal transduction"/>
    <property type="evidence" value="ECO:0007669"/>
    <property type="project" value="InterPro"/>
</dbReference>
<keyword evidence="3" id="KW-0547">Nucleotide-binding</keyword>
<dbReference type="SUPFAM" id="SSF56784">
    <property type="entry name" value="HAD-like"/>
    <property type="match status" value="1"/>
</dbReference>
<feature type="non-terminal residue" evidence="10">
    <location>
        <position position="1"/>
    </location>
</feature>
<comment type="caution">
    <text evidence="10">The sequence shown here is derived from an EMBL/GenBank/DDBJ whole genome shotgun (WGS) entry which is preliminary data.</text>
</comment>
<dbReference type="GO" id="GO:0000166">
    <property type="term" value="F:nucleotide binding"/>
    <property type="evidence" value="ECO:0007669"/>
    <property type="project" value="UniProtKB-KW"/>
</dbReference>
<accession>A0A1W0A801</accession>
<keyword evidence="11" id="KW-1185">Reference proteome</keyword>
<dbReference type="InterPro" id="IPR001054">
    <property type="entry name" value="A/G_cyclase"/>
</dbReference>
<dbReference type="Pfam" id="PF00211">
    <property type="entry name" value="Guanylate_cyc"/>
    <property type="match status" value="2"/>
</dbReference>
<dbReference type="InterPro" id="IPR023298">
    <property type="entry name" value="ATPase_P-typ_TM_dom_sf"/>
</dbReference>
<feature type="transmembrane region" description="Helical" evidence="8">
    <location>
        <begin position="57"/>
        <end position="81"/>
    </location>
</feature>
<dbReference type="STRING" id="74557.A0A1W0A801"/>
<evidence type="ECO:0000256" key="3">
    <source>
        <dbReference type="ARBA" id="ARBA00022741"/>
    </source>
</evidence>
<evidence type="ECO:0000256" key="5">
    <source>
        <dbReference type="ARBA" id="ARBA00023136"/>
    </source>
</evidence>
<organism evidence="10 11">
    <name type="scientific">Thraustotheca clavata</name>
    <dbReference type="NCBI Taxonomy" id="74557"/>
    <lineage>
        <taxon>Eukaryota</taxon>
        <taxon>Sar</taxon>
        <taxon>Stramenopiles</taxon>
        <taxon>Oomycota</taxon>
        <taxon>Saprolegniomycetes</taxon>
        <taxon>Saprolegniales</taxon>
        <taxon>Achlyaceae</taxon>
        <taxon>Thraustotheca</taxon>
    </lineage>
</organism>
<feature type="domain" description="Guanylate cyclase" evidence="9">
    <location>
        <begin position="1052"/>
        <end position="1231"/>
    </location>
</feature>
<dbReference type="GO" id="GO:0005886">
    <property type="term" value="C:plasma membrane"/>
    <property type="evidence" value="ECO:0007669"/>
    <property type="project" value="TreeGrafter"/>
</dbReference>
<feature type="transmembrane region" description="Helical" evidence="8">
    <location>
        <begin position="248"/>
        <end position="273"/>
    </location>
</feature>
<evidence type="ECO:0000259" key="9">
    <source>
        <dbReference type="PROSITE" id="PS50125"/>
    </source>
</evidence>
<evidence type="ECO:0000256" key="6">
    <source>
        <dbReference type="ARBA" id="ARBA00023239"/>
    </source>
</evidence>
<feature type="transmembrane region" description="Helical" evidence="8">
    <location>
        <begin position="173"/>
        <end position="192"/>
    </location>
</feature>
<dbReference type="CDD" id="cd07302">
    <property type="entry name" value="CHD"/>
    <property type="match status" value="2"/>
</dbReference>
<dbReference type="Gene3D" id="3.40.50.1000">
    <property type="entry name" value="HAD superfamily/HAD-like"/>
    <property type="match status" value="1"/>
</dbReference>
<name>A0A1W0A801_9STRA</name>
<dbReference type="Proteomes" id="UP000243217">
    <property type="component" value="Unassembled WGS sequence"/>
</dbReference>
<evidence type="ECO:0000256" key="2">
    <source>
        <dbReference type="ARBA" id="ARBA00022692"/>
    </source>
</evidence>
<dbReference type="InterPro" id="IPR036412">
    <property type="entry name" value="HAD-like_sf"/>
</dbReference>
<evidence type="ECO:0000256" key="7">
    <source>
        <dbReference type="SAM" id="MobiDB-lite"/>
    </source>
</evidence>
<dbReference type="PANTHER" id="PTHR11920:SF335">
    <property type="entry name" value="GUANYLATE CYCLASE"/>
    <property type="match status" value="1"/>
</dbReference>
<gene>
    <name evidence="10" type="ORF">THRCLA_01523</name>
</gene>
<feature type="transmembrane region" description="Helical" evidence="8">
    <location>
        <begin position="447"/>
        <end position="465"/>
    </location>
</feature>
<feature type="transmembrane region" description="Helical" evidence="8">
    <location>
        <begin position="416"/>
        <end position="435"/>
    </location>
</feature>
<dbReference type="InterPro" id="IPR032630">
    <property type="entry name" value="P_typ_ATPase_c"/>
</dbReference>
<dbReference type="GO" id="GO:0007168">
    <property type="term" value="P:receptor guanylyl cyclase signaling pathway"/>
    <property type="evidence" value="ECO:0007669"/>
    <property type="project" value="TreeGrafter"/>
</dbReference>
<evidence type="ECO:0000256" key="1">
    <source>
        <dbReference type="ARBA" id="ARBA00004370"/>
    </source>
</evidence>
<feature type="transmembrane region" description="Helical" evidence="8">
    <location>
        <begin position="477"/>
        <end position="503"/>
    </location>
</feature>
<dbReference type="GO" id="GO:0001653">
    <property type="term" value="F:peptide receptor activity"/>
    <property type="evidence" value="ECO:0007669"/>
    <property type="project" value="TreeGrafter"/>
</dbReference>
<evidence type="ECO:0000256" key="8">
    <source>
        <dbReference type="SAM" id="Phobius"/>
    </source>
</evidence>
<dbReference type="GO" id="GO:0004383">
    <property type="term" value="F:guanylate cyclase activity"/>
    <property type="evidence" value="ECO:0007669"/>
    <property type="project" value="TreeGrafter"/>
</dbReference>
<feature type="domain" description="Guanylate cyclase" evidence="9">
    <location>
        <begin position="588"/>
        <end position="719"/>
    </location>
</feature>
<reference evidence="10 11" key="1">
    <citation type="journal article" date="2014" name="Genome Biol. Evol.">
        <title>The secreted proteins of Achlya hypogyna and Thraustotheca clavata identify the ancestral oomycete secretome and reveal gene acquisitions by horizontal gene transfer.</title>
        <authorList>
            <person name="Misner I."/>
            <person name="Blouin N."/>
            <person name="Leonard G."/>
            <person name="Richards T.A."/>
            <person name="Lane C.E."/>
        </authorList>
    </citation>
    <scope>NUCLEOTIDE SEQUENCE [LARGE SCALE GENOMIC DNA]</scope>
    <source>
        <strain evidence="10 11">ATCC 34112</strain>
    </source>
</reference>
<feature type="transmembrane region" description="Helical" evidence="8">
    <location>
        <begin position="979"/>
        <end position="997"/>
    </location>
</feature>
<dbReference type="InterPro" id="IPR029787">
    <property type="entry name" value="Nucleotide_cyclase"/>
</dbReference>
<dbReference type="OrthoDB" id="354346at2759"/>
<feature type="transmembrane region" description="Helical" evidence="8">
    <location>
        <begin position="839"/>
        <end position="855"/>
    </location>
</feature>
<dbReference type="Pfam" id="PF16212">
    <property type="entry name" value="PhoLip_ATPase_C"/>
    <property type="match status" value="1"/>
</dbReference>
<dbReference type="SMART" id="SM00044">
    <property type="entry name" value="CYCc"/>
    <property type="match status" value="2"/>
</dbReference>
<dbReference type="EMBL" id="JNBS01000345">
    <property type="protein sequence ID" value="OQS06423.1"/>
    <property type="molecule type" value="Genomic_DNA"/>
</dbReference>
<comment type="subcellular location">
    <subcellularLocation>
        <location evidence="1">Membrane</location>
    </subcellularLocation>
</comment>
<dbReference type="PROSITE" id="PS50125">
    <property type="entry name" value="GUANYLATE_CYCLASE_2"/>
    <property type="match status" value="2"/>
</dbReference>
<keyword evidence="4 8" id="KW-1133">Transmembrane helix</keyword>
<proteinExistence type="predicted"/>
<feature type="transmembrane region" description="Helical" evidence="8">
    <location>
        <begin position="141"/>
        <end position="161"/>
    </location>
</feature>
<evidence type="ECO:0000313" key="10">
    <source>
        <dbReference type="EMBL" id="OQS06423.1"/>
    </source>
</evidence>
<evidence type="ECO:0000313" key="11">
    <source>
        <dbReference type="Proteomes" id="UP000243217"/>
    </source>
</evidence>
<feature type="transmembrane region" description="Helical" evidence="8">
    <location>
        <begin position="867"/>
        <end position="889"/>
    </location>
</feature>
<protein>
    <submittedName>
        <fullName evidence="10">Phospholipid-transporting ATPase</fullName>
    </submittedName>
</protein>
<feature type="compositionally biased region" description="Polar residues" evidence="7">
    <location>
        <begin position="1283"/>
        <end position="1296"/>
    </location>
</feature>
<feature type="transmembrane region" description="Helical" evidence="8">
    <location>
        <begin position="390"/>
        <end position="410"/>
    </location>
</feature>
<keyword evidence="6" id="KW-0456">Lyase</keyword>
<feature type="transmembrane region" description="Helical" evidence="8">
    <location>
        <begin position="204"/>
        <end position="228"/>
    </location>
</feature>
<sequence length="1306" mass="147590">IGDGGNDAAMIQEANVGVGILSTPDNQAVQCCDYALNQFCSLTSLVLLHGRWNSRRLVLVVLFIFYKNIVMSTIFCMYSFATNFSGQLPFDSHLVVGWNVVYTFFPLLVLGMVDRDITTPIIFTFPRIYFEKDIDLSTKTILLWIAKGAFQAVVSVMLVNGVVETSTFDTGGIFMYGIILSTVSLLIVLTQSTLMMQRWYRWSVWHFGALVGSIIGVIIFIAICEQVYRLFPYASSLYNISGLLFEANWYMVLLLLILVPFSSLLPEFVWYAVEKLYMYNNLHILQEIDSGLGIESIVPMVLTIKKSHDYRSKDNFDCVESIPNQLSDCEVVIQQLKSFRLKTQCLEHEQEHYNLDIQMHPVTMEFIGHLSSNLEREYCIAFFSQESLRVCRTVFIATGFYLINVLIRYFLMDESALYIVSRCGIVFCAFIYAIAARTRLFQKHYDVLLVIFMISAGTLISATIQTEGYITFTLFPIALFAIFRIKFAWALALAAVNFIMFLLIAFSHESSKTGLGFFTGYILFIIIFAASGSWRVQLAMRQDFLQRRSLALEERRALNILQHMLPTHIMNKLQHGDPIISEAEDDVTILFCDVVDFSTLLQQYSPAAVVSLLDHLYSLFDELCAKYGVQKMETVGKTYMACAGLQEKTAQYKVSPALRAACMALEMLNLINACTTKQGPLIKIRIGLHSGRVISGLVGRKKQQFSLFGDTVNTASRMQSTGTPGSCQVSQITQDKLINDFTFSCPNQVFVKGKGDMETYTLGDPLSEQAIQWYTKPGNVSSDKMIRNAEPVANMEQTLNDEMRSELHSLWLQFHDPEMETEYLNATSTAREEATTRCLSALGLYVIFALLRDFSQAAVNSNNGFNFLLLFVIPRLIYLGIIVASLFWVRFGQKYLFQTSCFGILALGALHLDKIFSSLDSSGISEFNLLALDVVWIMFVLSSGGAMLYVRSIAFNLLSCLFMLTTTVAMCLSHTCEYNIIYAIVVVKLIALANGLISRDIEFFTRRKVWLETQTNIQTRTADRLLYQRLPEEVVTRMKQGQLICDEYRLVGILYSDIKGFTSIAARSDPEQVIQMLDSLFAAFDILTEKHGVFKLQTIGDAYVIVSGLPFIDMSLTQESLPIHDNGTSPTRRKSDRMRAHRLAQQHSNFRRTNVHLKKPCLHVHQHMRNLLQMAMDMHDEVAKIRDPMTNEPLQMRIGVHLGNMIGGVIGDTTLRYDMWGLDAMFANTLESNGLPGGVVVSEAVKNVVEEAHDDIKCKFYKTLDSSVPIYTVEFDRSKRENTCPSPRKSNLTSGVASPLRRKLFS</sequence>